<protein>
    <recommendedName>
        <fullName evidence="2">SCP domain-containing protein</fullName>
    </recommendedName>
</protein>
<dbReference type="OrthoDB" id="337038at2759"/>
<dbReference type="PRINTS" id="PR00838">
    <property type="entry name" value="V5ALLERGEN"/>
</dbReference>
<feature type="domain" description="SCP" evidence="2">
    <location>
        <begin position="20"/>
        <end position="182"/>
    </location>
</feature>
<evidence type="ECO:0000313" key="3">
    <source>
        <dbReference type="EMBL" id="VBB34830.1"/>
    </source>
</evidence>
<gene>
    <name evidence="3" type="ORF">NAV_LOCUS9621</name>
</gene>
<evidence type="ECO:0000313" key="4">
    <source>
        <dbReference type="Proteomes" id="UP000276991"/>
    </source>
</evidence>
<dbReference type="InterPro" id="IPR001283">
    <property type="entry name" value="CRISP-related"/>
</dbReference>
<feature type="non-terminal residue" evidence="3">
    <location>
        <position position="219"/>
    </location>
</feature>
<dbReference type="Gene3D" id="3.40.33.10">
    <property type="entry name" value="CAP"/>
    <property type="match status" value="1"/>
</dbReference>
<proteinExistence type="predicted"/>
<organism evidence="3 4">
    <name type="scientific">Acanthocheilonema viteae</name>
    <name type="common">Filarial nematode worm</name>
    <name type="synonym">Dipetalonema viteae</name>
    <dbReference type="NCBI Taxonomy" id="6277"/>
    <lineage>
        <taxon>Eukaryota</taxon>
        <taxon>Metazoa</taxon>
        <taxon>Ecdysozoa</taxon>
        <taxon>Nematoda</taxon>
        <taxon>Chromadorea</taxon>
        <taxon>Rhabditida</taxon>
        <taxon>Spirurina</taxon>
        <taxon>Spiruromorpha</taxon>
        <taxon>Filarioidea</taxon>
        <taxon>Onchocercidae</taxon>
        <taxon>Acanthocheilonema</taxon>
    </lineage>
</organism>
<dbReference type="Pfam" id="PF00188">
    <property type="entry name" value="CAP"/>
    <property type="match status" value="1"/>
</dbReference>
<feature type="chain" id="PRO_5019718484" description="SCP domain-containing protein" evidence="1">
    <location>
        <begin position="17"/>
        <end position="219"/>
    </location>
</feature>
<keyword evidence="1" id="KW-0732">Signal</keyword>
<dbReference type="InterPro" id="IPR002413">
    <property type="entry name" value="V5_allergen-like"/>
</dbReference>
<sequence>MLLFIVFAAIIVVVKSRMTEEQREIILRCHNDARSRAIRGELKNKDGIFMPHGRNMLEMTWNYELEDSAQKTAELIEFSPKDIIEKIGENVHFHSMIEGVTIEDMTSIISRAACESWEAEHRELHQDNSSNRFNPLNNSASHFTQMIWGETHEIGCGMAQYKLKLDFMQFVCHYWPRGNIPNELIYELGEPCKDDNDCNADICLKESGLCRKNRRRGIS</sequence>
<accession>A0A498SMH2</accession>
<dbReference type="InterPro" id="IPR035940">
    <property type="entry name" value="CAP_sf"/>
</dbReference>
<dbReference type="EMBL" id="UPTC01004184">
    <property type="protein sequence ID" value="VBB34830.1"/>
    <property type="molecule type" value="Genomic_DNA"/>
</dbReference>
<dbReference type="PRINTS" id="PR00837">
    <property type="entry name" value="V5TPXLIKE"/>
</dbReference>
<dbReference type="InterPro" id="IPR014044">
    <property type="entry name" value="CAP_dom"/>
</dbReference>
<dbReference type="SMART" id="SM00198">
    <property type="entry name" value="SCP"/>
    <property type="match status" value="1"/>
</dbReference>
<dbReference type="STRING" id="6277.A0A498SMH2"/>
<dbReference type="PANTHER" id="PTHR10334">
    <property type="entry name" value="CYSTEINE-RICH SECRETORY PROTEIN-RELATED"/>
    <property type="match status" value="1"/>
</dbReference>
<keyword evidence="4" id="KW-1185">Reference proteome</keyword>
<dbReference type="AlphaFoldDB" id="A0A498SMH2"/>
<evidence type="ECO:0000256" key="1">
    <source>
        <dbReference type="SAM" id="SignalP"/>
    </source>
</evidence>
<name>A0A498SMH2_ACAVI</name>
<dbReference type="CDD" id="cd05380">
    <property type="entry name" value="CAP_euk"/>
    <property type="match status" value="1"/>
</dbReference>
<reference evidence="3 4" key="1">
    <citation type="submission" date="2018-08" db="EMBL/GenBank/DDBJ databases">
        <authorList>
            <person name="Laetsch R D."/>
            <person name="Stevens L."/>
            <person name="Kumar S."/>
            <person name="Blaxter L. M."/>
        </authorList>
    </citation>
    <scope>NUCLEOTIDE SEQUENCE [LARGE SCALE GENOMIC DNA]</scope>
</reference>
<feature type="signal peptide" evidence="1">
    <location>
        <begin position="1"/>
        <end position="16"/>
    </location>
</feature>
<evidence type="ECO:0000259" key="2">
    <source>
        <dbReference type="SMART" id="SM00198"/>
    </source>
</evidence>
<dbReference type="SUPFAM" id="SSF55797">
    <property type="entry name" value="PR-1-like"/>
    <property type="match status" value="1"/>
</dbReference>
<dbReference type="Proteomes" id="UP000276991">
    <property type="component" value="Unassembled WGS sequence"/>
</dbReference>